<dbReference type="AlphaFoldDB" id="A0A3Q4H250"/>
<dbReference type="STRING" id="32507.ENSNBRP00000013873"/>
<proteinExistence type="predicted"/>
<dbReference type="GeneTree" id="ENSGT00390000006809"/>
<reference evidence="2" key="2">
    <citation type="submission" date="2025-09" db="UniProtKB">
        <authorList>
            <consortium name="Ensembl"/>
        </authorList>
    </citation>
    <scope>IDENTIFICATION</scope>
</reference>
<dbReference type="Proteomes" id="UP000261580">
    <property type="component" value="Unassembled WGS sequence"/>
</dbReference>
<feature type="region of interest" description="Disordered" evidence="1">
    <location>
        <begin position="115"/>
        <end position="203"/>
    </location>
</feature>
<feature type="compositionally biased region" description="Acidic residues" evidence="1">
    <location>
        <begin position="130"/>
        <end position="141"/>
    </location>
</feature>
<evidence type="ECO:0000256" key="1">
    <source>
        <dbReference type="SAM" id="MobiDB-lite"/>
    </source>
</evidence>
<name>A0A3Q4H250_NEOBR</name>
<accession>A0A3Q4H250</accession>
<evidence type="ECO:0000313" key="2">
    <source>
        <dbReference type="Ensembl" id="ENSNBRP00000013873.1"/>
    </source>
</evidence>
<feature type="compositionally biased region" description="Acidic residues" evidence="1">
    <location>
        <begin position="153"/>
        <end position="165"/>
    </location>
</feature>
<dbReference type="Ensembl" id="ENSNBRT00000014251.1">
    <property type="protein sequence ID" value="ENSNBRP00000013873.1"/>
    <property type="gene ID" value="ENSNBRG00000010726.1"/>
</dbReference>
<organism evidence="2 3">
    <name type="scientific">Neolamprologus brichardi</name>
    <name type="common">Fairy cichlid</name>
    <name type="synonym">Lamprologus brichardi</name>
    <dbReference type="NCBI Taxonomy" id="32507"/>
    <lineage>
        <taxon>Eukaryota</taxon>
        <taxon>Metazoa</taxon>
        <taxon>Chordata</taxon>
        <taxon>Craniata</taxon>
        <taxon>Vertebrata</taxon>
        <taxon>Euteleostomi</taxon>
        <taxon>Actinopterygii</taxon>
        <taxon>Neopterygii</taxon>
        <taxon>Teleostei</taxon>
        <taxon>Neoteleostei</taxon>
        <taxon>Acanthomorphata</taxon>
        <taxon>Ovalentaria</taxon>
        <taxon>Cichlomorphae</taxon>
        <taxon>Cichliformes</taxon>
        <taxon>Cichlidae</taxon>
        <taxon>African cichlids</taxon>
        <taxon>Pseudocrenilabrinae</taxon>
        <taxon>Lamprologini</taxon>
        <taxon>Neolamprologus</taxon>
    </lineage>
</organism>
<protein>
    <submittedName>
        <fullName evidence="2">Oogenesis-related gene</fullName>
    </submittedName>
</protein>
<feature type="compositionally biased region" description="Basic and acidic residues" evidence="1">
    <location>
        <begin position="175"/>
        <end position="195"/>
    </location>
</feature>
<dbReference type="GO" id="GO:0003730">
    <property type="term" value="F:mRNA 3'-UTR binding"/>
    <property type="evidence" value="ECO:0007669"/>
    <property type="project" value="Ensembl"/>
</dbReference>
<dbReference type="Bgee" id="ENSNBRG00000010726">
    <property type="expression patterns" value="Expressed in testis"/>
</dbReference>
<sequence length="203" mass="22750">MSLEGVSEVVEVERDQVRVQTNNTEVKERGTARFCYLLGSSRTSRKAVCVFVLFFFTGRVSLPAGQSCEERRGRKRLSRVTRLLLSVLPRWMQSALGYPVSSRIGLSLSPEIRVSPAKPCGKGSKRKQDDVDDEEDDDVEEQQTWVEALSQELADDDGPEVDPDYEPSSVETESEEYRSHNDTESDLEVSEKGVVIDDVNTVS</sequence>
<dbReference type="GO" id="GO:0005938">
    <property type="term" value="C:cell cortex"/>
    <property type="evidence" value="ECO:0007669"/>
    <property type="project" value="Ensembl"/>
</dbReference>
<evidence type="ECO:0000313" key="3">
    <source>
        <dbReference type="Proteomes" id="UP000261580"/>
    </source>
</evidence>
<reference evidence="2" key="1">
    <citation type="submission" date="2025-08" db="UniProtKB">
        <authorList>
            <consortium name="Ensembl"/>
        </authorList>
    </citation>
    <scope>IDENTIFICATION</scope>
</reference>
<keyword evidence="3" id="KW-1185">Reference proteome</keyword>